<dbReference type="Pfam" id="PF19296">
    <property type="entry name" value="RelA_AH_RIS"/>
    <property type="match status" value="1"/>
</dbReference>
<dbReference type="PANTHER" id="PTHR21262">
    <property type="entry name" value="GUANOSINE-3',5'-BIS DIPHOSPHATE 3'-PYROPHOSPHOHYDROLASE"/>
    <property type="match status" value="1"/>
</dbReference>
<evidence type="ECO:0000313" key="10">
    <source>
        <dbReference type="EMBL" id="NVZ09335.1"/>
    </source>
</evidence>
<dbReference type="PROSITE" id="PS51671">
    <property type="entry name" value="ACT"/>
    <property type="match status" value="1"/>
</dbReference>
<dbReference type="CDD" id="cd00077">
    <property type="entry name" value="HDc"/>
    <property type="match status" value="1"/>
</dbReference>
<evidence type="ECO:0000256" key="3">
    <source>
        <dbReference type="ARBA" id="ARBA00024387"/>
    </source>
</evidence>
<dbReference type="RefSeq" id="WP_176976101.1">
    <property type="nucleotide sequence ID" value="NZ_JABZEO010000005.1"/>
</dbReference>
<evidence type="ECO:0000256" key="6">
    <source>
        <dbReference type="SAM" id="MobiDB-lite"/>
    </source>
</evidence>
<reference evidence="10 11" key="1">
    <citation type="submission" date="2020-06" db="EMBL/GenBank/DDBJ databases">
        <title>Whole-genome sequence of Allochromatium humboldtianum DSM 21881, type strain.</title>
        <authorList>
            <person name="Kyndt J.A."/>
            <person name="Meyer T.E."/>
        </authorList>
    </citation>
    <scope>NUCLEOTIDE SEQUENCE [LARGE SCALE GENOMIC DNA]</scope>
    <source>
        <strain evidence="10 11">DSM 21881</strain>
    </source>
</reference>
<dbReference type="GO" id="GO:0042594">
    <property type="term" value="P:response to starvation"/>
    <property type="evidence" value="ECO:0007669"/>
    <property type="project" value="TreeGrafter"/>
</dbReference>
<dbReference type="Pfam" id="PF13291">
    <property type="entry name" value="ACT_4"/>
    <property type="match status" value="1"/>
</dbReference>
<dbReference type="InterPro" id="IPR043519">
    <property type="entry name" value="NT_sf"/>
</dbReference>
<dbReference type="GO" id="GO:0015970">
    <property type="term" value="P:guanosine tetraphosphate biosynthetic process"/>
    <property type="evidence" value="ECO:0007669"/>
    <property type="project" value="UniProtKB-UniPathway"/>
</dbReference>
<dbReference type="InterPro" id="IPR012675">
    <property type="entry name" value="Beta-grasp_dom_sf"/>
</dbReference>
<proteinExistence type="inferred from homology"/>
<dbReference type="NCBIfam" id="TIGR00691">
    <property type="entry name" value="spoT_relA"/>
    <property type="match status" value="1"/>
</dbReference>
<comment type="pathway">
    <text evidence="2">Purine metabolism; ppGpp biosynthesis; ppGpp from GDP: step 1/1.</text>
</comment>
<organism evidence="10 11">
    <name type="scientific">Allochromatium humboldtianum</name>
    <dbReference type="NCBI Taxonomy" id="504901"/>
    <lineage>
        <taxon>Bacteria</taxon>
        <taxon>Pseudomonadati</taxon>
        <taxon>Pseudomonadota</taxon>
        <taxon>Gammaproteobacteria</taxon>
        <taxon>Chromatiales</taxon>
        <taxon>Chromatiaceae</taxon>
        <taxon>Allochromatium</taxon>
    </lineage>
</organism>
<feature type="region of interest" description="Disordered" evidence="6">
    <location>
        <begin position="1"/>
        <end position="27"/>
    </location>
</feature>
<dbReference type="Gene3D" id="3.30.460.10">
    <property type="entry name" value="Beta Polymerase, domain 2"/>
    <property type="match status" value="1"/>
</dbReference>
<comment type="catalytic activity">
    <reaction evidence="4">
        <text>guanosine 3',5'-bis(diphosphate) + H2O = GDP + diphosphate + H(+)</text>
        <dbReference type="Rhea" id="RHEA:14253"/>
        <dbReference type="ChEBI" id="CHEBI:15377"/>
        <dbReference type="ChEBI" id="CHEBI:15378"/>
        <dbReference type="ChEBI" id="CHEBI:33019"/>
        <dbReference type="ChEBI" id="CHEBI:58189"/>
        <dbReference type="ChEBI" id="CHEBI:77828"/>
        <dbReference type="EC" id="3.1.7.2"/>
    </reaction>
</comment>
<dbReference type="EC" id="3.1.7.2" evidence="3"/>
<dbReference type="GO" id="GO:0008893">
    <property type="term" value="F:guanosine-3',5'-bis(diphosphate) 3'-diphosphatase activity"/>
    <property type="evidence" value="ECO:0007669"/>
    <property type="project" value="UniProtKB-EC"/>
</dbReference>
<dbReference type="Pfam" id="PF02824">
    <property type="entry name" value="TGS"/>
    <property type="match status" value="1"/>
</dbReference>
<accession>A0A850R978</accession>
<dbReference type="Gene3D" id="3.10.20.30">
    <property type="match status" value="1"/>
</dbReference>
<dbReference type="GO" id="GO:0015949">
    <property type="term" value="P:nucleobase-containing small molecule interconversion"/>
    <property type="evidence" value="ECO:0007669"/>
    <property type="project" value="UniProtKB-ARBA"/>
</dbReference>
<protein>
    <recommendedName>
        <fullName evidence="3">guanosine-3',5'-bis(diphosphate) 3'-diphosphatase</fullName>
        <ecNumber evidence="3">3.1.7.2</ecNumber>
    </recommendedName>
</protein>
<dbReference type="InterPro" id="IPR033655">
    <property type="entry name" value="TGS_RelA/SpoT"/>
</dbReference>
<dbReference type="InterPro" id="IPR004811">
    <property type="entry name" value="RelA/Spo_fam"/>
</dbReference>
<comment type="function">
    <text evidence="5">In eubacteria ppGpp (guanosine 3'-diphosphate 5'-diphosphate) is a mediator of the stringent response that coordinates a variety of cellular activities in response to changes in nutritional abundance.</text>
</comment>
<evidence type="ECO:0000256" key="5">
    <source>
        <dbReference type="RuleBase" id="RU003847"/>
    </source>
</evidence>
<evidence type="ECO:0000256" key="1">
    <source>
        <dbReference type="ARBA" id="ARBA00022801"/>
    </source>
</evidence>
<dbReference type="GO" id="GO:0005886">
    <property type="term" value="C:plasma membrane"/>
    <property type="evidence" value="ECO:0007669"/>
    <property type="project" value="TreeGrafter"/>
</dbReference>
<keyword evidence="1" id="KW-0378">Hydrolase</keyword>
<dbReference type="UniPathway" id="UPA00908">
    <property type="reaction ID" value="UER00886"/>
</dbReference>
<dbReference type="CDD" id="cd05399">
    <property type="entry name" value="NT_Rel-Spo_like"/>
    <property type="match status" value="1"/>
</dbReference>
<evidence type="ECO:0000313" key="11">
    <source>
        <dbReference type="Proteomes" id="UP000592294"/>
    </source>
</evidence>
<keyword evidence="11" id="KW-1185">Reference proteome</keyword>
<dbReference type="FunFam" id="3.10.20.30:FF:000002">
    <property type="entry name" value="GTP pyrophosphokinase (RelA/SpoT)"/>
    <property type="match status" value="1"/>
</dbReference>
<dbReference type="SUPFAM" id="SSF81301">
    <property type="entry name" value="Nucleotidyltransferase"/>
    <property type="match status" value="1"/>
</dbReference>
<dbReference type="Gene3D" id="3.30.70.260">
    <property type="match status" value="1"/>
</dbReference>
<dbReference type="CDD" id="cd04876">
    <property type="entry name" value="ACT_RelA-SpoT"/>
    <property type="match status" value="1"/>
</dbReference>
<dbReference type="PROSITE" id="PS51880">
    <property type="entry name" value="TGS"/>
    <property type="match status" value="1"/>
</dbReference>
<evidence type="ECO:0000256" key="2">
    <source>
        <dbReference type="ARBA" id="ARBA00024329"/>
    </source>
</evidence>
<evidence type="ECO:0000259" key="9">
    <source>
        <dbReference type="PROSITE" id="PS51880"/>
    </source>
</evidence>
<dbReference type="PANTHER" id="PTHR21262:SF36">
    <property type="entry name" value="BIFUNCTIONAL (P)PPGPP SYNTHASE_HYDROLASE SPOT"/>
    <property type="match status" value="1"/>
</dbReference>
<dbReference type="FunFam" id="1.10.3210.10:FF:000001">
    <property type="entry name" value="GTP pyrophosphokinase RelA"/>
    <property type="match status" value="1"/>
</dbReference>
<dbReference type="Pfam" id="PF13328">
    <property type="entry name" value="HD_4"/>
    <property type="match status" value="1"/>
</dbReference>
<evidence type="ECO:0000259" key="8">
    <source>
        <dbReference type="PROSITE" id="PS51831"/>
    </source>
</evidence>
<dbReference type="SUPFAM" id="SSF109604">
    <property type="entry name" value="HD-domain/PDEase-like"/>
    <property type="match status" value="1"/>
</dbReference>
<evidence type="ECO:0000256" key="4">
    <source>
        <dbReference type="ARBA" id="ARBA00047968"/>
    </source>
</evidence>
<dbReference type="SMART" id="SM00954">
    <property type="entry name" value="RelA_SpoT"/>
    <property type="match status" value="1"/>
</dbReference>
<comment type="similarity">
    <text evidence="5">Belongs to the relA/spoT family.</text>
</comment>
<dbReference type="InterPro" id="IPR007685">
    <property type="entry name" value="RelA_SpoT"/>
</dbReference>
<dbReference type="Proteomes" id="UP000592294">
    <property type="component" value="Unassembled WGS sequence"/>
</dbReference>
<dbReference type="AlphaFoldDB" id="A0A850R978"/>
<dbReference type="InterPro" id="IPR045600">
    <property type="entry name" value="RelA/SpoT_AH_RIS"/>
</dbReference>
<dbReference type="CDD" id="cd01668">
    <property type="entry name" value="TGS_RSH"/>
    <property type="match status" value="1"/>
</dbReference>
<dbReference type="Pfam" id="PF04607">
    <property type="entry name" value="RelA_SpoT"/>
    <property type="match status" value="1"/>
</dbReference>
<evidence type="ECO:0000259" key="7">
    <source>
        <dbReference type="PROSITE" id="PS51671"/>
    </source>
</evidence>
<feature type="compositionally biased region" description="Basic and acidic residues" evidence="6">
    <location>
        <begin position="1"/>
        <end position="13"/>
    </location>
</feature>
<feature type="domain" description="TGS" evidence="9">
    <location>
        <begin position="440"/>
        <end position="501"/>
    </location>
</feature>
<dbReference type="FunFam" id="3.30.460.10:FF:000001">
    <property type="entry name" value="GTP pyrophosphokinase RelA"/>
    <property type="match status" value="1"/>
</dbReference>
<dbReference type="SUPFAM" id="SSF81271">
    <property type="entry name" value="TGS-like"/>
    <property type="match status" value="1"/>
</dbReference>
<dbReference type="InterPro" id="IPR012676">
    <property type="entry name" value="TGS-like"/>
</dbReference>
<sequence length="766" mass="85450">MPRTDEATADRRPAALPESGAVGSDAPVQKVQPLRPLDWTPPVEPPWLAGDTRYLVSDFCDYLASYLPADQIKACYHAYLFGAEAHEGQKRKSGEPYIYHPLAVARILAEMRMDYQCLIAALLHDVIEDTPVDKAQLAETFSEEVAELVDGVSKLTKLDFKSRAEAQAASLQKMLLAMTRDIRVILIKLADRLHNMRTLDSMSPEACRRISRETLDIFAPIANRLGINWIRIELEDLGFAHYWPWRRQVIQRALQGRGGGTRVEMVGLVETALRHALQQEGIEGRVEGRQKHLYGIYRKMRDKSRGFSELADVFAFRVTVDRVDTCYRVLGLVHNLYKPVPGRFKDYIAIPKANGYQSLHTALIGPQGIQIEIQIRTEDMQRLAESGIAAHWMYKSGVQSSTANPAALAADWLQNLLEMQRDAGNSVEFLEHVKVDLFPGEVYVFTPKGRIHSLKRGATVVDFAYAIHSDVGNTCVAARIDRRMAPLSTPLRNGQTVEIITAPGARPNPGWLNFVVTAKARVNIRGHLKNIKQREAQALGRRLLNAELTPLGAEVETLEPLRLAAYLEETGLESLEDLFGEIGLGNRLAPLIARRLAGIEGEESDAPAAERGDQDVHPHRLAIRGTEGMVVNFAGCCRPIPGDAITAVFSPGRGIVVHRAECRNLGGLEGKRDKRLDVEWSREPEGEFATEIRVEVSNRRGVLAVIAGAIAELGSNIENVQTIEKDGMMTDLEFRILVKSRHHLARIMRRVRLIPPVDRIMRITRS</sequence>
<dbReference type="InterPro" id="IPR004095">
    <property type="entry name" value="TGS"/>
</dbReference>
<comment type="caution">
    <text evidence="10">The sequence shown here is derived from an EMBL/GenBank/DDBJ whole genome shotgun (WGS) entry which is preliminary data.</text>
</comment>
<feature type="domain" description="ACT" evidence="7">
    <location>
        <begin position="691"/>
        <end position="765"/>
    </location>
</feature>
<dbReference type="SUPFAM" id="SSF55021">
    <property type="entry name" value="ACT-like"/>
    <property type="match status" value="1"/>
</dbReference>
<dbReference type="GO" id="GO:0008728">
    <property type="term" value="F:GTP diphosphokinase activity"/>
    <property type="evidence" value="ECO:0007669"/>
    <property type="project" value="TreeGrafter"/>
</dbReference>
<dbReference type="InterPro" id="IPR003607">
    <property type="entry name" value="HD/PDEase_dom"/>
</dbReference>
<name>A0A850R978_9GAMM</name>
<gene>
    <name evidence="10" type="ORF">HW932_08680</name>
</gene>
<dbReference type="Gene3D" id="1.10.3210.10">
    <property type="entry name" value="Hypothetical protein af1432"/>
    <property type="match status" value="1"/>
</dbReference>
<dbReference type="PROSITE" id="PS51831">
    <property type="entry name" value="HD"/>
    <property type="match status" value="1"/>
</dbReference>
<dbReference type="SMART" id="SM00471">
    <property type="entry name" value="HDc"/>
    <property type="match status" value="1"/>
</dbReference>
<dbReference type="InterPro" id="IPR002912">
    <property type="entry name" value="ACT_dom"/>
</dbReference>
<dbReference type="InterPro" id="IPR045865">
    <property type="entry name" value="ACT-like_dom_sf"/>
</dbReference>
<dbReference type="EMBL" id="JABZEO010000005">
    <property type="protein sequence ID" value="NVZ09335.1"/>
    <property type="molecule type" value="Genomic_DNA"/>
</dbReference>
<feature type="domain" description="HD" evidence="8">
    <location>
        <begin position="97"/>
        <end position="196"/>
    </location>
</feature>
<dbReference type="InterPro" id="IPR006674">
    <property type="entry name" value="HD_domain"/>
</dbReference>